<accession>A0ABT8JSA3</accession>
<protein>
    <submittedName>
        <fullName evidence="2">General stress protein</fullName>
    </submittedName>
</protein>
<organism evidence="2 3">
    <name type="scientific">Sporosarcina highlanderae</name>
    <dbReference type="NCBI Taxonomy" id="3035916"/>
    <lineage>
        <taxon>Bacteria</taxon>
        <taxon>Bacillati</taxon>
        <taxon>Bacillota</taxon>
        <taxon>Bacilli</taxon>
        <taxon>Bacillales</taxon>
        <taxon>Caryophanaceae</taxon>
        <taxon>Sporosarcina</taxon>
    </lineage>
</organism>
<evidence type="ECO:0000313" key="3">
    <source>
        <dbReference type="Proteomes" id="UP001175097"/>
    </source>
</evidence>
<evidence type="ECO:0000259" key="1">
    <source>
        <dbReference type="Pfam" id="PF11181"/>
    </source>
</evidence>
<reference evidence="2" key="1">
    <citation type="submission" date="2023-03" db="EMBL/GenBank/DDBJ databases">
        <title>MT1 and MT2 Draft Genomes of Novel Species.</title>
        <authorList>
            <person name="Venkateswaran K."/>
        </authorList>
    </citation>
    <scope>NUCLEOTIDE SEQUENCE</scope>
    <source>
        <strain evidence="2">F6_3S_P_2</strain>
    </source>
</reference>
<sequence length="140" mass="16106">MRKTFIGSFPNRDRLINKIQELMDDGVEEQDLYVVMKDEKAVDELRRHAFEAGADSPFNLFNRFMGFLAGERNVRSMLHDSGFTDGEAKKYFNAIQEGALLLYMNGVFEKARKIERPTIENGYEDYGLIPLDESEVGLEN</sequence>
<gene>
    <name evidence="2" type="ORF">P5G49_11200</name>
</gene>
<dbReference type="Pfam" id="PF11181">
    <property type="entry name" value="YflT"/>
    <property type="match status" value="1"/>
</dbReference>
<evidence type="ECO:0000313" key="2">
    <source>
        <dbReference type="EMBL" id="MDN4608033.1"/>
    </source>
</evidence>
<dbReference type="InterPro" id="IPR025889">
    <property type="entry name" value="GSP17M-like_dom"/>
</dbReference>
<name>A0ABT8JSA3_9BACL</name>
<dbReference type="RefSeq" id="WP_301243831.1">
    <property type="nucleotide sequence ID" value="NZ_JAROCC010000008.1"/>
</dbReference>
<proteinExistence type="predicted"/>
<dbReference type="Proteomes" id="UP001175097">
    <property type="component" value="Unassembled WGS sequence"/>
</dbReference>
<dbReference type="EMBL" id="JAROCC010000008">
    <property type="protein sequence ID" value="MDN4608033.1"/>
    <property type="molecule type" value="Genomic_DNA"/>
</dbReference>
<comment type="caution">
    <text evidence="2">The sequence shown here is derived from an EMBL/GenBank/DDBJ whole genome shotgun (WGS) entry which is preliminary data.</text>
</comment>
<keyword evidence="3" id="KW-1185">Reference proteome</keyword>
<feature type="domain" description="General stress protein 17M-like" evidence="1">
    <location>
        <begin position="5"/>
        <end position="98"/>
    </location>
</feature>